<comment type="caution">
    <text evidence="2">The sequence shown here is derived from an EMBL/GenBank/DDBJ whole genome shotgun (WGS) entry which is preliminary data.</text>
</comment>
<organism evidence="2 3">
    <name type="scientific">Eumeta variegata</name>
    <name type="common">Bagworm moth</name>
    <name type="synonym">Eumeta japonica</name>
    <dbReference type="NCBI Taxonomy" id="151549"/>
    <lineage>
        <taxon>Eukaryota</taxon>
        <taxon>Metazoa</taxon>
        <taxon>Ecdysozoa</taxon>
        <taxon>Arthropoda</taxon>
        <taxon>Hexapoda</taxon>
        <taxon>Insecta</taxon>
        <taxon>Pterygota</taxon>
        <taxon>Neoptera</taxon>
        <taxon>Endopterygota</taxon>
        <taxon>Lepidoptera</taxon>
        <taxon>Glossata</taxon>
        <taxon>Ditrysia</taxon>
        <taxon>Tineoidea</taxon>
        <taxon>Psychidae</taxon>
        <taxon>Oiketicinae</taxon>
        <taxon>Eumeta</taxon>
    </lineage>
</organism>
<proteinExistence type="predicted"/>
<protein>
    <submittedName>
        <fullName evidence="2">Uncharacterized protein</fullName>
    </submittedName>
</protein>
<keyword evidence="3" id="KW-1185">Reference proteome</keyword>
<accession>A0A4C1WN14</accession>
<evidence type="ECO:0000313" key="3">
    <source>
        <dbReference type="Proteomes" id="UP000299102"/>
    </source>
</evidence>
<keyword evidence="1" id="KW-0732">Signal</keyword>
<evidence type="ECO:0000313" key="2">
    <source>
        <dbReference type="EMBL" id="GBP51515.1"/>
    </source>
</evidence>
<dbReference type="AlphaFoldDB" id="A0A4C1WN14"/>
<sequence>MVKNHALSIDQFRLFFLYFLLESHQLLAVEIRVNDLKLMMRVIKAHNELCPFNPTIHMAPIYCELIWVSGLMMEPEGKHRNSIMKQRILAVFGLVEIVLDVL</sequence>
<evidence type="ECO:0000256" key="1">
    <source>
        <dbReference type="SAM" id="SignalP"/>
    </source>
</evidence>
<gene>
    <name evidence="2" type="ORF">EVAR_44491_1</name>
</gene>
<feature type="chain" id="PRO_5020037987" evidence="1">
    <location>
        <begin position="29"/>
        <end position="102"/>
    </location>
</feature>
<dbReference type="Proteomes" id="UP000299102">
    <property type="component" value="Unassembled WGS sequence"/>
</dbReference>
<dbReference type="EMBL" id="BGZK01000582">
    <property type="protein sequence ID" value="GBP51515.1"/>
    <property type="molecule type" value="Genomic_DNA"/>
</dbReference>
<name>A0A4C1WN14_EUMVA</name>
<feature type="signal peptide" evidence="1">
    <location>
        <begin position="1"/>
        <end position="28"/>
    </location>
</feature>
<reference evidence="2 3" key="1">
    <citation type="journal article" date="2019" name="Commun. Biol.">
        <title>The bagworm genome reveals a unique fibroin gene that provides high tensile strength.</title>
        <authorList>
            <person name="Kono N."/>
            <person name="Nakamura H."/>
            <person name="Ohtoshi R."/>
            <person name="Tomita M."/>
            <person name="Numata K."/>
            <person name="Arakawa K."/>
        </authorList>
    </citation>
    <scope>NUCLEOTIDE SEQUENCE [LARGE SCALE GENOMIC DNA]</scope>
</reference>